<dbReference type="RefSeq" id="WP_111983615.1">
    <property type="nucleotide sequence ID" value="NZ_NFZS01000004.1"/>
</dbReference>
<sequence length="135" mass="14835">MDETLLAAYRRTDYRVRLGGGGYASIRIGHPLPVALTGLVTGEPWGFITAWNPRSQPRPPSQNRQAQRRLLHALRELPATHFIAAGVGVGENGWREGSLFVVGPDVESLDALARRFGQHGYLHGHGQQPAQLRLP</sequence>
<comment type="caution">
    <text evidence="1">The sequence shown here is derived from an EMBL/GenBank/DDBJ whole genome shotgun (WGS) entry which is preliminary data.</text>
</comment>
<accession>A0A328NY84</accession>
<evidence type="ECO:0000313" key="2">
    <source>
        <dbReference type="Proteomes" id="UP000248926"/>
    </source>
</evidence>
<proteinExistence type="predicted"/>
<organism evidence="1 2">
    <name type="scientific">Dyella jiangningensis</name>
    <dbReference type="NCBI Taxonomy" id="1379159"/>
    <lineage>
        <taxon>Bacteria</taxon>
        <taxon>Pseudomonadati</taxon>
        <taxon>Pseudomonadota</taxon>
        <taxon>Gammaproteobacteria</taxon>
        <taxon>Lysobacterales</taxon>
        <taxon>Rhodanobacteraceae</taxon>
        <taxon>Dyella</taxon>
    </lineage>
</organism>
<evidence type="ECO:0000313" key="1">
    <source>
        <dbReference type="EMBL" id="RAO75127.1"/>
    </source>
</evidence>
<dbReference type="OrthoDB" id="6024680at2"/>
<evidence type="ECO:0008006" key="3">
    <source>
        <dbReference type="Google" id="ProtNLM"/>
    </source>
</evidence>
<keyword evidence="2" id="KW-1185">Reference proteome</keyword>
<name>A0A328NY84_9GAMM</name>
<dbReference type="Pfam" id="PF11697">
    <property type="entry name" value="DUF3293"/>
    <property type="match status" value="1"/>
</dbReference>
<protein>
    <recommendedName>
        <fullName evidence="3">DUF3293 domain-containing protein</fullName>
    </recommendedName>
</protein>
<dbReference type="InterPro" id="IPR021710">
    <property type="entry name" value="DUF3293"/>
</dbReference>
<reference evidence="1 2" key="1">
    <citation type="journal article" date="2018" name="Genet. Mol. Biol.">
        <title>The genome sequence of Dyella jiangningensis FCAV SCS01 from a lignocellulose-decomposing microbial consortium metagenome reveals potential for biotechnological applications.</title>
        <authorList>
            <person name="Desiderato J.G."/>
            <person name="Alvarenga D.O."/>
            <person name="Constancio M.T.L."/>
            <person name="Alves L.M.C."/>
            <person name="Varani A.M."/>
        </authorList>
    </citation>
    <scope>NUCLEOTIDE SEQUENCE [LARGE SCALE GENOMIC DNA]</scope>
    <source>
        <strain evidence="1 2">FCAV SCS01</strain>
    </source>
</reference>
<dbReference type="EMBL" id="NFZS01000004">
    <property type="protein sequence ID" value="RAO75127.1"/>
    <property type="molecule type" value="Genomic_DNA"/>
</dbReference>
<gene>
    <name evidence="1" type="ORF">CA260_13535</name>
</gene>
<dbReference type="AlphaFoldDB" id="A0A328NY84"/>
<dbReference type="Proteomes" id="UP000248926">
    <property type="component" value="Unassembled WGS sequence"/>
</dbReference>